<dbReference type="PANTHER" id="PTHR30363:SF56">
    <property type="entry name" value="TRANSCRIPTIONAL REGULATOR, DEOR FAMILY"/>
    <property type="match status" value="1"/>
</dbReference>
<dbReference type="AlphaFoldDB" id="A0A5R9DTZ4"/>
<dbReference type="GO" id="GO:0003700">
    <property type="term" value="F:DNA-binding transcription factor activity"/>
    <property type="evidence" value="ECO:0007669"/>
    <property type="project" value="InterPro"/>
</dbReference>
<dbReference type="GO" id="GO:0003677">
    <property type="term" value="F:DNA binding"/>
    <property type="evidence" value="ECO:0007669"/>
    <property type="project" value="UniProtKB-KW"/>
</dbReference>
<evidence type="ECO:0000313" key="6">
    <source>
        <dbReference type="Proteomes" id="UP000306420"/>
    </source>
</evidence>
<accession>A0A5R9DTZ4</accession>
<dbReference type="Gene3D" id="3.40.50.1360">
    <property type="match status" value="1"/>
</dbReference>
<dbReference type="PRINTS" id="PR00037">
    <property type="entry name" value="HTHLACR"/>
</dbReference>
<keyword evidence="1" id="KW-0805">Transcription regulation</keyword>
<dbReference type="InterPro" id="IPR037171">
    <property type="entry name" value="NagB/RpiA_transferase-like"/>
</dbReference>
<dbReference type="Pfam" id="PF08220">
    <property type="entry name" value="HTH_DeoR"/>
    <property type="match status" value="1"/>
</dbReference>
<dbReference type="SUPFAM" id="SSF100950">
    <property type="entry name" value="NagB/RpiA/CoA transferase-like"/>
    <property type="match status" value="1"/>
</dbReference>
<dbReference type="PANTHER" id="PTHR30363">
    <property type="entry name" value="HTH-TYPE TRANSCRIPTIONAL REGULATOR SRLR-RELATED"/>
    <property type="match status" value="1"/>
</dbReference>
<dbReference type="InterPro" id="IPR014036">
    <property type="entry name" value="DeoR-like_C"/>
</dbReference>
<dbReference type="InterPro" id="IPR018356">
    <property type="entry name" value="Tscrpt_reg_HTH_DeoR_CS"/>
</dbReference>
<keyword evidence="2" id="KW-0238">DNA-binding</keyword>
<dbReference type="SUPFAM" id="SSF46785">
    <property type="entry name" value="Winged helix' DNA-binding domain"/>
    <property type="match status" value="1"/>
</dbReference>
<evidence type="ECO:0000313" key="5">
    <source>
        <dbReference type="EMBL" id="TLQ39674.1"/>
    </source>
</evidence>
<dbReference type="InterPro" id="IPR001034">
    <property type="entry name" value="DeoR_HTH"/>
</dbReference>
<dbReference type="InterPro" id="IPR036390">
    <property type="entry name" value="WH_DNA-bd_sf"/>
</dbReference>
<dbReference type="Proteomes" id="UP000306420">
    <property type="component" value="Unassembled WGS sequence"/>
</dbReference>
<sequence length="250" mass="28159">MKMLTEERYQAIRKLLADNSIVKLQEIVEATEASESTARRDLSQLEELGELVRVHGGAKRIFSVDTEPSVKEKSQQFMTEKEHIGKYAATLIEMNDFIYIDAGTSTLSMLPFIKAENITVVTNGLEIANILTDMDIQTILVGGFIKPKTRAMIGTDAKNQLKQYQFSKAFMGTNGIDIQYGFTTPDREEASVKQTAIHQANQVYVLSDSSKFDKVSFCRIVELEDASIITNTLPEPVRLKYEKYTKVKEV</sequence>
<keyword evidence="3" id="KW-0804">Transcription</keyword>
<dbReference type="SMART" id="SM00420">
    <property type="entry name" value="HTH_DEOR"/>
    <property type="match status" value="1"/>
</dbReference>
<reference evidence="5 6" key="1">
    <citation type="submission" date="2019-05" db="EMBL/GenBank/DDBJ databases">
        <title>The metagenome of a microbial culture collection derived from dairy environment covers the genomic content of the human microbiome.</title>
        <authorList>
            <person name="Roder T."/>
            <person name="Wuthrich D."/>
            <person name="Sattari Z."/>
            <person name="Von Ah U."/>
            <person name="Bar C."/>
            <person name="Ronchi F."/>
            <person name="Macpherson A.J."/>
            <person name="Ganal-Vonarburg S.C."/>
            <person name="Bruggmann R."/>
            <person name="Vergeres G."/>
        </authorList>
    </citation>
    <scope>NUCLEOTIDE SEQUENCE [LARGE SCALE GENOMIC DNA]</scope>
    <source>
        <strain evidence="5 6">FAM 24227</strain>
    </source>
</reference>
<evidence type="ECO:0000259" key="4">
    <source>
        <dbReference type="PROSITE" id="PS51000"/>
    </source>
</evidence>
<dbReference type="EMBL" id="VBSP01000052">
    <property type="protein sequence ID" value="TLQ39674.1"/>
    <property type="molecule type" value="Genomic_DNA"/>
</dbReference>
<protein>
    <submittedName>
        <fullName evidence="5">DeoR/GlpR transcriptional regulator</fullName>
    </submittedName>
</protein>
<dbReference type="Pfam" id="PF00455">
    <property type="entry name" value="DeoRC"/>
    <property type="match status" value="1"/>
</dbReference>
<gene>
    <name evidence="5" type="ORF">FEZ33_10545</name>
</gene>
<comment type="caution">
    <text evidence="5">The sequence shown here is derived from an EMBL/GenBank/DDBJ whole genome shotgun (WGS) entry which is preliminary data.</text>
</comment>
<feature type="domain" description="HTH deoR-type" evidence="4">
    <location>
        <begin position="5"/>
        <end position="60"/>
    </location>
</feature>
<dbReference type="SMART" id="SM01134">
    <property type="entry name" value="DeoRC"/>
    <property type="match status" value="1"/>
</dbReference>
<name>A0A5R9DTZ4_9LACT</name>
<organism evidence="5 6">
    <name type="scientific">Ruoffia tabacinasalis</name>
    <dbReference type="NCBI Taxonomy" id="87458"/>
    <lineage>
        <taxon>Bacteria</taxon>
        <taxon>Bacillati</taxon>
        <taxon>Bacillota</taxon>
        <taxon>Bacilli</taxon>
        <taxon>Lactobacillales</taxon>
        <taxon>Aerococcaceae</taxon>
        <taxon>Ruoffia</taxon>
    </lineage>
</organism>
<evidence type="ECO:0000256" key="2">
    <source>
        <dbReference type="ARBA" id="ARBA00023125"/>
    </source>
</evidence>
<dbReference type="OrthoDB" id="9797223at2"/>
<proteinExistence type="predicted"/>
<dbReference type="PROSITE" id="PS51000">
    <property type="entry name" value="HTH_DEOR_2"/>
    <property type="match status" value="1"/>
</dbReference>
<evidence type="ECO:0000256" key="3">
    <source>
        <dbReference type="ARBA" id="ARBA00023163"/>
    </source>
</evidence>
<dbReference type="InterPro" id="IPR050313">
    <property type="entry name" value="Carb_Metab_HTH_regulators"/>
</dbReference>
<dbReference type="PROSITE" id="PS00894">
    <property type="entry name" value="HTH_DEOR_1"/>
    <property type="match status" value="1"/>
</dbReference>
<evidence type="ECO:0000256" key="1">
    <source>
        <dbReference type="ARBA" id="ARBA00023015"/>
    </source>
</evidence>